<dbReference type="GO" id="GO:0043022">
    <property type="term" value="F:ribosome binding"/>
    <property type="evidence" value="ECO:0007669"/>
    <property type="project" value="InterPro"/>
</dbReference>
<reference evidence="10" key="1">
    <citation type="journal article" date="2022" name="bioRxiv">
        <title>Sequencing and chromosome-scale assembly of the giantPleurodeles waltlgenome.</title>
        <authorList>
            <person name="Brown T."/>
            <person name="Elewa A."/>
            <person name="Iarovenko S."/>
            <person name="Subramanian E."/>
            <person name="Araus A.J."/>
            <person name="Petzold A."/>
            <person name="Susuki M."/>
            <person name="Suzuki K.-i.T."/>
            <person name="Hayashi T."/>
            <person name="Toyoda A."/>
            <person name="Oliveira C."/>
            <person name="Osipova E."/>
            <person name="Leigh N.D."/>
            <person name="Simon A."/>
            <person name="Yun M.H."/>
        </authorList>
    </citation>
    <scope>NUCLEOTIDE SEQUENCE</scope>
    <source>
        <strain evidence="10">20211129_DDA</strain>
        <tissue evidence="10">Liver</tissue>
    </source>
</reference>
<keyword evidence="5 7" id="KW-0496">Mitochondrion</keyword>
<keyword evidence="4 8" id="KW-1133">Transmembrane helix</keyword>
<dbReference type="PANTHER" id="PTHR14009">
    <property type="entry name" value="LEUCINE ZIPPER-EF-HAND CONTAINING TRANSMEMBRANE PROTEIN"/>
    <property type="match status" value="1"/>
</dbReference>
<comment type="caution">
    <text evidence="10">The sequence shown here is derived from an EMBL/GenBank/DDBJ whole genome shotgun (WGS) entry which is preliminary data.</text>
</comment>
<dbReference type="Proteomes" id="UP001066276">
    <property type="component" value="Chromosome 4_2"/>
</dbReference>
<proteinExistence type="predicted"/>
<feature type="transmembrane region" description="Helical" evidence="8">
    <location>
        <begin position="128"/>
        <end position="154"/>
    </location>
</feature>
<accession>A0AAV7S9X6</accession>
<organism evidence="10 11">
    <name type="scientific">Pleurodeles waltl</name>
    <name type="common">Iberian ribbed newt</name>
    <dbReference type="NCBI Taxonomy" id="8319"/>
    <lineage>
        <taxon>Eukaryota</taxon>
        <taxon>Metazoa</taxon>
        <taxon>Chordata</taxon>
        <taxon>Craniata</taxon>
        <taxon>Vertebrata</taxon>
        <taxon>Euteleostomi</taxon>
        <taxon>Amphibia</taxon>
        <taxon>Batrachia</taxon>
        <taxon>Caudata</taxon>
        <taxon>Salamandroidea</taxon>
        <taxon>Salamandridae</taxon>
        <taxon>Pleurodelinae</taxon>
        <taxon>Pleurodeles</taxon>
    </lineage>
</organism>
<protein>
    <recommendedName>
        <fullName evidence="9">Letm1 RBD domain-containing protein</fullName>
    </recommendedName>
</protein>
<dbReference type="EMBL" id="JANPWB010000008">
    <property type="protein sequence ID" value="KAJ1160070.1"/>
    <property type="molecule type" value="Genomic_DNA"/>
</dbReference>
<evidence type="ECO:0000259" key="9">
    <source>
        <dbReference type="PROSITE" id="PS51758"/>
    </source>
</evidence>
<keyword evidence="6 8" id="KW-0472">Membrane</keyword>
<evidence type="ECO:0000256" key="2">
    <source>
        <dbReference type="ARBA" id="ARBA00022692"/>
    </source>
</evidence>
<evidence type="ECO:0000256" key="6">
    <source>
        <dbReference type="ARBA" id="ARBA00023136"/>
    </source>
</evidence>
<feature type="domain" description="Letm1 RBD" evidence="9">
    <location>
        <begin position="179"/>
        <end position="354"/>
    </location>
</feature>
<gene>
    <name evidence="10" type="ORF">NDU88_000572</name>
</gene>
<keyword evidence="3" id="KW-0999">Mitochondrion inner membrane</keyword>
<dbReference type="Pfam" id="PF07766">
    <property type="entry name" value="LETM1_RBD"/>
    <property type="match status" value="1"/>
</dbReference>
<evidence type="ECO:0000256" key="3">
    <source>
        <dbReference type="ARBA" id="ARBA00022792"/>
    </source>
</evidence>
<keyword evidence="11" id="KW-1185">Reference proteome</keyword>
<evidence type="ECO:0000256" key="5">
    <source>
        <dbReference type="ARBA" id="ARBA00023128"/>
    </source>
</evidence>
<dbReference type="PANTHER" id="PTHR14009:SF13">
    <property type="entry name" value="LETM1 DOMAIN-CONTAINING PROTEIN 1"/>
    <property type="match status" value="1"/>
</dbReference>
<keyword evidence="2 8" id="KW-0812">Transmembrane</keyword>
<dbReference type="InterPro" id="IPR044202">
    <property type="entry name" value="LETM1/MDM38-like"/>
</dbReference>
<evidence type="ECO:0000313" key="11">
    <source>
        <dbReference type="Proteomes" id="UP001066276"/>
    </source>
</evidence>
<dbReference type="PROSITE" id="PS51758">
    <property type="entry name" value="LETM1_RBD"/>
    <property type="match status" value="1"/>
</dbReference>
<evidence type="ECO:0000313" key="10">
    <source>
        <dbReference type="EMBL" id="KAJ1160070.1"/>
    </source>
</evidence>
<comment type="subcellular location">
    <subcellularLocation>
        <location evidence="1">Mitochondrion inner membrane</location>
        <topology evidence="1">Single-pass membrane protein</topology>
    </subcellularLocation>
</comment>
<evidence type="ECO:0000256" key="8">
    <source>
        <dbReference type="SAM" id="Phobius"/>
    </source>
</evidence>
<dbReference type="GO" id="GO:0030003">
    <property type="term" value="P:intracellular monoatomic cation homeostasis"/>
    <property type="evidence" value="ECO:0007669"/>
    <property type="project" value="TreeGrafter"/>
</dbReference>
<evidence type="ECO:0000256" key="7">
    <source>
        <dbReference type="PROSITE-ProRule" id="PRU01094"/>
    </source>
</evidence>
<evidence type="ECO:0000256" key="4">
    <source>
        <dbReference type="ARBA" id="ARBA00022989"/>
    </source>
</evidence>
<evidence type="ECO:0000256" key="1">
    <source>
        <dbReference type="ARBA" id="ARBA00004434"/>
    </source>
</evidence>
<dbReference type="InterPro" id="IPR033122">
    <property type="entry name" value="LETM1-like_RBD"/>
</dbReference>
<name>A0AAV7S9X6_PLEWA</name>
<sequence length="354" mass="41098">MAVVTGWHRCSRLLLLGSGAGRRGLSLQSCLLNKPPSILFSTSTRSRGLFSAIAAKARYVNEKYQRFLERKFPKFYLLYSTFMKGFRLLMSEAKEVGRIKVKMAQENLQFYELPYREMEKVRQFRRDVIKAAPVILLSIPPFANYLVFVLMYYFPRQMLIRHFWNPNQHTEFLKLYHRMRVEAYPEIMNGLLQAVPSAGEKTVQERLQQLVIQIQQGSHPETAHLQAVAPAFTVSPLSMSHLKTQQMKALSRVMFLTPRYPSFILRRRLLSHIYELHQLDLALLKLGVKELSDEELRTACYVRGLNSVEISSSECRTWLTQWLKLSDNLKESEASLLLHCVVLLSANYLHATKR</sequence>
<dbReference type="GO" id="GO:0005743">
    <property type="term" value="C:mitochondrial inner membrane"/>
    <property type="evidence" value="ECO:0007669"/>
    <property type="project" value="UniProtKB-SubCell"/>
</dbReference>
<dbReference type="AlphaFoldDB" id="A0AAV7S9X6"/>